<feature type="domain" description="Helicase C-terminal" evidence="3">
    <location>
        <begin position="591"/>
        <end position="729"/>
    </location>
</feature>
<dbReference type="GO" id="GO:0005524">
    <property type="term" value="F:ATP binding"/>
    <property type="evidence" value="ECO:0007669"/>
    <property type="project" value="InterPro"/>
</dbReference>
<gene>
    <name evidence="4" type="ORF">MEW1_42</name>
</gene>
<evidence type="ECO:0000313" key="5">
    <source>
        <dbReference type="Proteomes" id="UP000594005"/>
    </source>
</evidence>
<evidence type="ECO:0000259" key="3">
    <source>
        <dbReference type="PROSITE" id="PS51194"/>
    </source>
</evidence>
<dbReference type="SUPFAM" id="SSF52540">
    <property type="entry name" value="P-loop containing nucleoside triphosphate hydrolases"/>
    <property type="match status" value="1"/>
</dbReference>
<dbReference type="Pfam" id="PF05204">
    <property type="entry name" value="Hom_end"/>
    <property type="match status" value="1"/>
</dbReference>
<keyword evidence="4" id="KW-0067">ATP-binding</keyword>
<dbReference type="PROSITE" id="PS50819">
    <property type="entry name" value="INTEIN_ENDONUCLEASE"/>
    <property type="match status" value="1"/>
</dbReference>
<feature type="domain" description="DOD-type homing endonuclease" evidence="1">
    <location>
        <begin position="160"/>
        <end position="291"/>
    </location>
</feature>
<dbReference type="InterPro" id="IPR050742">
    <property type="entry name" value="Helicase_Restrict-Modif_Enz"/>
</dbReference>
<dbReference type="InterPro" id="IPR014001">
    <property type="entry name" value="Helicase_ATP-bd"/>
</dbReference>
<dbReference type="Pfam" id="PF04851">
    <property type="entry name" value="ResIII"/>
    <property type="match status" value="1"/>
</dbReference>
<dbReference type="Gene3D" id="3.10.28.10">
    <property type="entry name" value="Homing endonucleases"/>
    <property type="match status" value="1"/>
</dbReference>
<dbReference type="EMBL" id="MT894004">
    <property type="protein sequence ID" value="QOQ37699.1"/>
    <property type="molecule type" value="Genomic_DNA"/>
</dbReference>
<evidence type="ECO:0000313" key="4">
    <source>
        <dbReference type="EMBL" id="QOQ37699.1"/>
    </source>
</evidence>
<reference evidence="4 5" key="1">
    <citation type="submission" date="2020-08" db="EMBL/GenBank/DDBJ databases">
        <title>The component parts of bacteriophage virions accurately defined by a machine-learning approach built on evolutionary features.</title>
        <authorList>
            <person name="Thung T.Y."/>
            <person name="White M.E."/>
            <person name="Dai W."/>
            <person name="Wilksch J.J."/>
            <person name="Bamert R.S."/>
            <person name="Rocker A."/>
            <person name="Williams D.E."/>
            <person name="Huang C."/>
            <person name="Schittenhelm R.R."/>
            <person name="Barr J.J."/>
            <person name="Jameson E."/>
            <person name="Mcgowan S."/>
            <person name="Zhang Y."/>
            <person name="Wang J."/>
            <person name="Dunstan R."/>
            <person name="Lithgow T."/>
        </authorList>
    </citation>
    <scope>NUCLEOTIDE SEQUENCE [LARGE SCALE GENOMIC DNA]</scope>
</reference>
<dbReference type="PANTHER" id="PTHR47396:SF1">
    <property type="entry name" value="ATP-DEPENDENT HELICASE IRC3-RELATED"/>
    <property type="match status" value="1"/>
</dbReference>
<dbReference type="InterPro" id="IPR036844">
    <property type="entry name" value="Hint_dom_sf"/>
</dbReference>
<dbReference type="Proteomes" id="UP000594005">
    <property type="component" value="Segment"/>
</dbReference>
<dbReference type="PROSITE" id="PS51192">
    <property type="entry name" value="HELICASE_ATP_BIND_1"/>
    <property type="match status" value="1"/>
</dbReference>
<dbReference type="InterPro" id="IPR006935">
    <property type="entry name" value="Helicase/UvrB_N"/>
</dbReference>
<evidence type="ECO:0000259" key="1">
    <source>
        <dbReference type="PROSITE" id="PS50819"/>
    </source>
</evidence>
<dbReference type="InterPro" id="IPR004042">
    <property type="entry name" value="Intein_endonuc_central"/>
</dbReference>
<dbReference type="Gene3D" id="2.170.16.10">
    <property type="entry name" value="Hedgehog/Intein (Hint) domain"/>
    <property type="match status" value="1"/>
</dbReference>
<accession>A0A7M1IDQ5</accession>
<proteinExistence type="predicted"/>
<dbReference type="Pfam" id="PF00271">
    <property type="entry name" value="Helicase_C"/>
    <property type="match status" value="1"/>
</dbReference>
<dbReference type="GO" id="GO:0004386">
    <property type="term" value="F:helicase activity"/>
    <property type="evidence" value="ECO:0007669"/>
    <property type="project" value="UniProtKB-KW"/>
</dbReference>
<dbReference type="SMART" id="SM00490">
    <property type="entry name" value="HELICc"/>
    <property type="match status" value="1"/>
</dbReference>
<dbReference type="PANTHER" id="PTHR47396">
    <property type="entry name" value="TYPE I RESTRICTION ENZYME ECOKI R PROTEIN"/>
    <property type="match status" value="1"/>
</dbReference>
<dbReference type="SUPFAM" id="SSF55608">
    <property type="entry name" value="Homing endonucleases"/>
    <property type="match status" value="2"/>
</dbReference>
<organism evidence="4 5">
    <name type="scientific">Klebsiella phage MEW1</name>
    <dbReference type="NCBI Taxonomy" id="2776813"/>
    <lineage>
        <taxon>Viruses</taxon>
        <taxon>Duplodnaviria</taxon>
        <taxon>Heunggongvirae</taxon>
        <taxon>Uroviricota</taxon>
        <taxon>Caudoviricetes</taxon>
        <taxon>Jameshumphriesvirinae</taxon>
        <taxon>Sircambvirus</taxon>
        <taxon>Sircambvirus MEW1</taxon>
    </lineage>
</organism>
<dbReference type="PROSITE" id="PS51194">
    <property type="entry name" value="HELICASE_CTER"/>
    <property type="match status" value="1"/>
</dbReference>
<dbReference type="GO" id="GO:0004519">
    <property type="term" value="F:endonuclease activity"/>
    <property type="evidence" value="ECO:0007669"/>
    <property type="project" value="InterPro"/>
</dbReference>
<evidence type="ECO:0000259" key="2">
    <source>
        <dbReference type="PROSITE" id="PS51192"/>
    </source>
</evidence>
<keyword evidence="5" id="KW-1185">Reference proteome</keyword>
<dbReference type="GO" id="GO:0003677">
    <property type="term" value="F:DNA binding"/>
    <property type="evidence" value="ECO:0007669"/>
    <property type="project" value="InterPro"/>
</dbReference>
<dbReference type="Gene3D" id="3.40.50.300">
    <property type="entry name" value="P-loop containing nucleotide triphosphate hydrolases"/>
    <property type="match status" value="2"/>
</dbReference>
<feature type="domain" description="Helicase ATP-binding" evidence="2">
    <location>
        <begin position="359"/>
        <end position="506"/>
    </location>
</feature>
<keyword evidence="4" id="KW-0378">Hydrolase</keyword>
<dbReference type="Pfam" id="PF05203">
    <property type="entry name" value="Hom_end_hint"/>
    <property type="match status" value="1"/>
</dbReference>
<dbReference type="InterPro" id="IPR027434">
    <property type="entry name" value="Homing_endonucl"/>
</dbReference>
<keyword evidence="4" id="KW-0547">Nucleotide-binding</keyword>
<dbReference type="SUPFAM" id="SSF51294">
    <property type="entry name" value="Hedgehog/intein (Hint) domain"/>
    <property type="match status" value="1"/>
</dbReference>
<dbReference type="InterPro" id="IPR007868">
    <property type="entry name" value="Hom_end_hint"/>
</dbReference>
<dbReference type="GO" id="GO:0030908">
    <property type="term" value="P:protein splicing"/>
    <property type="evidence" value="ECO:0007669"/>
    <property type="project" value="InterPro"/>
</dbReference>
<sequence>MMQLRPYQQTLVSQLNDYWQQKPQGKILAVLATGGGKCLGKGTPVLMYDGSIKPVEDIVQGELLMGPDSKPRRVLSLARGREKMYRVTPVKGDPYVVNESHILSLKRTNTGKDDRAGEIENISVRDYLNKGKHWKHLYKGWRAPVDWEEKDFDPILPPYMLGLWLGDGNSNAAAITTADDEIVEYIHSYASETGHRVRKYHNRPDNKAWTYCLPRDGKHTGSMLSALRKYNLYLNKHIPEVYKTTSRRVREQVLAGLLDSDGYLSNGYFEVTLKVKQLADDLTFIARSLGFACYMKPCKKSCQNGFTGDYWRMTISGDFSGLPFVRNRHKDNVAERKQKKSVLVTGIKVEPLEVDDYYGFEIDGDRLFMLGDFTVTHNTVIFSSIIAAEQGATCAIAHRQELVSQMSLTLAKNGIYHRIVGSNKTVKNCVKIHMDELGKTFYDAGSKHAVASVDTIIRRGEQLANWLPSVRLWVIDEAHHVLKDNKWGKAVQMFPNARGLGVTATPCRADGNGLGSHADGVFDTMFEGVAMGELIQDGYLTDYKIFAPPSSFSREQIKVSESTGDFNLNQMREVVNGSSLVAHDEKTITGDVVAQYLKIARGKSGVTFTVDVASAEEIAEQYNKAGVPAAAISCNTPDLERFAAVRKFKNKEILQLVNSEILTEGFDCPGIEVVSFGRPTESYSMYSQMFGRALRPLPGKTHAIIIDHVGNVMRHGLPDAPREWSLDRRERRTGKSEPSTVRVCTACAAVYERFRDTCPDCGEPVPKPADRSGPIQVDGDLYELDPDVLAQMRNEVIGARETPDAMRDRLTAQHVPPAGVMANVKRQRERLEVLGRLDGLMATIAGYWRHDGMSDKEIFRKFFLTYRIDWLSAQSLKKDDALTLMEKIQNDVDGLVKTH</sequence>
<dbReference type="InterPro" id="IPR001650">
    <property type="entry name" value="Helicase_C-like"/>
</dbReference>
<protein>
    <submittedName>
        <fullName evidence="4">Putative helicase</fullName>
    </submittedName>
</protein>
<dbReference type="InterPro" id="IPR007869">
    <property type="entry name" value="Homing_endonuc_PI-Sce"/>
</dbReference>
<keyword evidence="4" id="KW-0347">Helicase</keyword>
<name>A0A7M1IDQ5_9CAUD</name>
<dbReference type="GO" id="GO:0016787">
    <property type="term" value="F:hydrolase activity"/>
    <property type="evidence" value="ECO:0007669"/>
    <property type="project" value="InterPro"/>
</dbReference>
<dbReference type="InterPro" id="IPR027417">
    <property type="entry name" value="P-loop_NTPase"/>
</dbReference>